<dbReference type="GO" id="GO:0006508">
    <property type="term" value="P:proteolysis"/>
    <property type="evidence" value="ECO:0007669"/>
    <property type="project" value="UniProtKB-KW"/>
</dbReference>
<dbReference type="SUPFAM" id="SSF52317">
    <property type="entry name" value="Class I glutamine amidotransferase-like"/>
    <property type="match status" value="1"/>
</dbReference>
<comment type="similarity">
    <text evidence="1">Belongs to the peptidase S51 family.</text>
</comment>
<dbReference type="GO" id="GO:0008236">
    <property type="term" value="F:serine-type peptidase activity"/>
    <property type="evidence" value="ECO:0007669"/>
    <property type="project" value="UniProtKB-KW"/>
</dbReference>
<dbReference type="Proteomes" id="UP001324634">
    <property type="component" value="Chromosome"/>
</dbReference>
<organism evidence="5 6">
    <name type="scientific">Peredibacter starrii</name>
    <dbReference type="NCBI Taxonomy" id="28202"/>
    <lineage>
        <taxon>Bacteria</taxon>
        <taxon>Pseudomonadati</taxon>
        <taxon>Bdellovibrionota</taxon>
        <taxon>Bacteriovoracia</taxon>
        <taxon>Bacteriovoracales</taxon>
        <taxon>Bacteriovoracaceae</taxon>
        <taxon>Peredibacter</taxon>
    </lineage>
</organism>
<dbReference type="PANTHER" id="PTHR20842">
    <property type="entry name" value="PROTEASE S51 ALPHA-ASPARTYL DIPEPTIDASE"/>
    <property type="match status" value="1"/>
</dbReference>
<keyword evidence="4" id="KW-0720">Serine protease</keyword>
<evidence type="ECO:0000256" key="3">
    <source>
        <dbReference type="ARBA" id="ARBA00022801"/>
    </source>
</evidence>
<evidence type="ECO:0000313" key="6">
    <source>
        <dbReference type="Proteomes" id="UP001324634"/>
    </source>
</evidence>
<evidence type="ECO:0000313" key="5">
    <source>
        <dbReference type="EMBL" id="WPU66059.1"/>
    </source>
</evidence>
<evidence type="ECO:0000256" key="1">
    <source>
        <dbReference type="ARBA" id="ARBA00006534"/>
    </source>
</evidence>
<dbReference type="Gene3D" id="3.40.50.880">
    <property type="match status" value="1"/>
</dbReference>
<accession>A0AAX4HRY9</accession>
<dbReference type="AlphaFoldDB" id="A0AAX4HRY9"/>
<proteinExistence type="inferred from homology"/>
<gene>
    <name evidence="5" type="ORF">SOO65_04805</name>
</gene>
<sequence>MKLVFYSGGDDKDNRQLDKDFVQLIGKKNPVVTFIPSSSYLSEQEFKVFVKHYSKFKISRFIHFPVDVPFDKIMLQEVLRSDAIHMAGGNTFYFLNSLRKAKMLPRLREFVERGGVLTGLSAGAIMMTETINMAAYPEFDRDENSVKIKNLSSMGLVDFYFFPHFKNSSRYDVAFKKYSKNHKKVIYACPDGAGIVVDGNEIRFVGKCYAYSEGHKFVIN</sequence>
<keyword evidence="5" id="KW-0315">Glutamine amidotransferase</keyword>
<evidence type="ECO:0000256" key="2">
    <source>
        <dbReference type="ARBA" id="ARBA00022670"/>
    </source>
</evidence>
<dbReference type="PANTHER" id="PTHR20842:SF0">
    <property type="entry name" value="ALPHA-ASPARTYL DIPEPTIDASE"/>
    <property type="match status" value="1"/>
</dbReference>
<dbReference type="InterPro" id="IPR005320">
    <property type="entry name" value="Peptidase_S51"/>
</dbReference>
<name>A0AAX4HRY9_9BACT</name>
<reference evidence="5 6" key="1">
    <citation type="submission" date="2023-11" db="EMBL/GenBank/DDBJ databases">
        <title>Peredibacter starrii A3.12.</title>
        <authorList>
            <person name="Mitchell R.J."/>
        </authorList>
    </citation>
    <scope>NUCLEOTIDE SEQUENCE [LARGE SCALE GENOMIC DNA]</scope>
    <source>
        <strain evidence="5 6">A3.12</strain>
    </source>
</reference>
<dbReference type="RefSeq" id="WP_321397790.1">
    <property type="nucleotide sequence ID" value="NZ_CP139487.1"/>
</dbReference>
<keyword evidence="6" id="KW-1185">Reference proteome</keyword>
<dbReference type="KEGG" id="psti:SOO65_04805"/>
<dbReference type="InterPro" id="IPR029062">
    <property type="entry name" value="Class_I_gatase-like"/>
</dbReference>
<keyword evidence="2" id="KW-0645">Protease</keyword>
<protein>
    <submittedName>
        <fullName evidence="5">Type 1 glutamine amidotransferase-like domain-containing protein</fullName>
    </submittedName>
</protein>
<dbReference type="Pfam" id="PF03575">
    <property type="entry name" value="Peptidase_S51"/>
    <property type="match status" value="1"/>
</dbReference>
<dbReference type="CDD" id="cd03129">
    <property type="entry name" value="GAT1_Peptidase_E_like"/>
    <property type="match status" value="1"/>
</dbReference>
<dbReference type="EMBL" id="CP139487">
    <property type="protein sequence ID" value="WPU66059.1"/>
    <property type="molecule type" value="Genomic_DNA"/>
</dbReference>
<evidence type="ECO:0000256" key="4">
    <source>
        <dbReference type="ARBA" id="ARBA00022825"/>
    </source>
</evidence>
<keyword evidence="3" id="KW-0378">Hydrolase</keyword>